<comment type="cofactor">
    <cofactor evidence="1">
        <name>FAD</name>
        <dbReference type="ChEBI" id="CHEBI:57692"/>
    </cofactor>
</comment>
<dbReference type="Gene3D" id="3.40.50.620">
    <property type="entry name" value="HUPs"/>
    <property type="match status" value="1"/>
</dbReference>
<dbReference type="AlphaFoldDB" id="A0A4Q9KKA9"/>
<dbReference type="Pfam" id="PF01012">
    <property type="entry name" value="ETF"/>
    <property type="match status" value="1"/>
</dbReference>
<dbReference type="PANTHER" id="PTHR21294:SF17">
    <property type="entry name" value="PROTEIN FIXA"/>
    <property type="match status" value="1"/>
</dbReference>
<evidence type="ECO:0000256" key="1">
    <source>
        <dbReference type="ARBA" id="ARBA00001974"/>
    </source>
</evidence>
<feature type="domain" description="Electron transfer flavoprotein alpha/beta-subunit N-terminal" evidence="5">
    <location>
        <begin position="21"/>
        <end position="213"/>
    </location>
</feature>
<dbReference type="PIRSF" id="PIRSF000090">
    <property type="entry name" value="Beta-ETF"/>
    <property type="match status" value="1"/>
</dbReference>
<evidence type="ECO:0000313" key="7">
    <source>
        <dbReference type="Proteomes" id="UP000291933"/>
    </source>
</evidence>
<evidence type="ECO:0000256" key="2">
    <source>
        <dbReference type="ARBA" id="ARBA00011355"/>
    </source>
</evidence>
<gene>
    <name evidence="6" type="ORF">ET996_08755</name>
</gene>
<organism evidence="6 7">
    <name type="scientific">Propioniciclava tarda</name>
    <dbReference type="NCBI Taxonomy" id="433330"/>
    <lineage>
        <taxon>Bacteria</taxon>
        <taxon>Bacillati</taxon>
        <taxon>Actinomycetota</taxon>
        <taxon>Actinomycetes</taxon>
        <taxon>Propionibacteriales</taxon>
        <taxon>Propionibacteriaceae</taxon>
        <taxon>Propioniciclava</taxon>
    </lineage>
</organism>
<dbReference type="SMART" id="SM00893">
    <property type="entry name" value="ETF"/>
    <property type="match status" value="1"/>
</dbReference>
<dbReference type="InterPro" id="IPR012255">
    <property type="entry name" value="ETF_b"/>
</dbReference>
<evidence type="ECO:0000256" key="4">
    <source>
        <dbReference type="ARBA" id="ARBA00042002"/>
    </source>
</evidence>
<protein>
    <recommendedName>
        <fullName evidence="4">Electron transfer flavoprotein small subunit</fullName>
    </recommendedName>
</protein>
<evidence type="ECO:0000256" key="3">
    <source>
        <dbReference type="ARBA" id="ARBA00025649"/>
    </source>
</evidence>
<evidence type="ECO:0000259" key="5">
    <source>
        <dbReference type="SMART" id="SM00893"/>
    </source>
</evidence>
<proteinExistence type="predicted"/>
<dbReference type="Proteomes" id="UP000291933">
    <property type="component" value="Unassembled WGS sequence"/>
</dbReference>
<sequence>MRIAVAAKWAPDPKDASVAPDGSVDWSRARPAVSDYDAVAFVVGRLLADALGAELVGVSVGAADLGTPFARKALLARGLDRLVIVADDRLAGADALTTGRALAALVRHVGAVELVLAGEASVDEGAQLVPSVLAADLGWPVLSGVGSVSGCPGALLVERRTDAARETVRCGRPVVLSLASDAATVGVPGMRDVLAAGRKPSEAVELDALGVRLSAPQMVGRARPAERPRRRVMIDGSDADAAASSLVSALRGAGVLS</sequence>
<reference evidence="6 7" key="1">
    <citation type="submission" date="2019-01" db="EMBL/GenBank/DDBJ databases">
        <title>Lactibacter flavus gen. nov., sp. nov., a novel bacterium of the family Propionibacteriaceae isolated from raw milk and dairy products.</title>
        <authorList>
            <person name="Huptas C."/>
            <person name="Wenning M."/>
            <person name="Breitenwieser F."/>
            <person name="Doll E."/>
            <person name="Von Neubeck M."/>
            <person name="Busse H.-J."/>
            <person name="Scherer S."/>
        </authorList>
    </citation>
    <scope>NUCLEOTIDE SEQUENCE [LARGE SCALE GENOMIC DNA]</scope>
    <source>
        <strain evidence="6 7">DSM 22130</strain>
    </source>
</reference>
<comment type="subunit">
    <text evidence="2">Heterodimer of an alpha and a beta subunit.</text>
</comment>
<dbReference type="RefSeq" id="WP_131172174.1">
    <property type="nucleotide sequence ID" value="NZ_FXTL01000009.1"/>
</dbReference>
<keyword evidence="7" id="KW-1185">Reference proteome</keyword>
<dbReference type="EMBL" id="SDMR01000009">
    <property type="protein sequence ID" value="TBT94858.1"/>
    <property type="molecule type" value="Genomic_DNA"/>
</dbReference>
<dbReference type="SUPFAM" id="SSF52402">
    <property type="entry name" value="Adenine nucleotide alpha hydrolases-like"/>
    <property type="match status" value="1"/>
</dbReference>
<accession>A0A4Q9KKA9</accession>
<dbReference type="GO" id="GO:0009055">
    <property type="term" value="F:electron transfer activity"/>
    <property type="evidence" value="ECO:0007669"/>
    <property type="project" value="InterPro"/>
</dbReference>
<name>A0A4Q9KKA9_PROTD</name>
<evidence type="ECO:0000313" key="6">
    <source>
        <dbReference type="EMBL" id="TBT94858.1"/>
    </source>
</evidence>
<dbReference type="OrthoDB" id="9804960at2"/>
<dbReference type="PANTHER" id="PTHR21294">
    <property type="entry name" value="ELECTRON TRANSFER FLAVOPROTEIN BETA-SUBUNIT"/>
    <property type="match status" value="1"/>
</dbReference>
<dbReference type="InterPro" id="IPR014729">
    <property type="entry name" value="Rossmann-like_a/b/a_fold"/>
</dbReference>
<comment type="function">
    <text evidence="3">The electron transfer flavoprotein serves as a specific electron acceptor for other dehydrogenases. It transfers the electrons to the main respiratory chain via ETF-ubiquinone oxidoreductase (ETF dehydrogenase).</text>
</comment>
<comment type="caution">
    <text evidence="6">The sequence shown here is derived from an EMBL/GenBank/DDBJ whole genome shotgun (WGS) entry which is preliminary data.</text>
</comment>
<dbReference type="InterPro" id="IPR014730">
    <property type="entry name" value="ETF_a/b_N"/>
</dbReference>